<sequence>MEKNITLNFVLGRKKAPSKSALRSIADLMNGAQPPKLFLLLENPLELYG</sequence>
<evidence type="ECO:0000313" key="1">
    <source>
        <dbReference type="EMBL" id="MFH6771752.1"/>
    </source>
</evidence>
<comment type="caution">
    <text evidence="1">The sequence shown here is derived from an EMBL/GenBank/DDBJ whole genome shotgun (WGS) entry which is preliminary data.</text>
</comment>
<gene>
    <name evidence="1" type="ORF">V8G58_07370</name>
</gene>
<reference evidence="1 2" key="1">
    <citation type="submission" date="2024-02" db="EMBL/GenBank/DDBJ databases">
        <title>A Gaetbulibacter species isolated from tidal flats and genomic insights of their niches.</title>
        <authorList>
            <person name="Ye Y."/>
        </authorList>
    </citation>
    <scope>NUCLEOTIDE SEQUENCE [LARGE SCALE GENOMIC DNA]</scope>
    <source>
        <strain evidence="1 2">KYW382</strain>
    </source>
</reference>
<protein>
    <submittedName>
        <fullName evidence="1">Uncharacterized protein</fullName>
    </submittedName>
</protein>
<name>A0ABW7N185_9FLAO</name>
<proteinExistence type="predicted"/>
<dbReference type="EMBL" id="JBAWKB010000002">
    <property type="protein sequence ID" value="MFH6771752.1"/>
    <property type="molecule type" value="Genomic_DNA"/>
</dbReference>
<dbReference type="Proteomes" id="UP001610100">
    <property type="component" value="Unassembled WGS sequence"/>
</dbReference>
<accession>A0ABW7N185</accession>
<evidence type="ECO:0000313" key="2">
    <source>
        <dbReference type="Proteomes" id="UP001610100"/>
    </source>
</evidence>
<keyword evidence="2" id="KW-1185">Reference proteome</keyword>
<organism evidence="1 2">
    <name type="scientific">Gaetbulibacter aestuarii</name>
    <dbReference type="NCBI Taxonomy" id="1502358"/>
    <lineage>
        <taxon>Bacteria</taxon>
        <taxon>Pseudomonadati</taxon>
        <taxon>Bacteroidota</taxon>
        <taxon>Flavobacteriia</taxon>
        <taxon>Flavobacteriales</taxon>
        <taxon>Flavobacteriaceae</taxon>
        <taxon>Gaetbulibacter</taxon>
    </lineage>
</organism>